<evidence type="ECO:0000313" key="2">
    <source>
        <dbReference type="EMBL" id="AUB55889.1"/>
    </source>
</evidence>
<dbReference type="GeneID" id="35121463"/>
<dbReference type="Gene3D" id="3.20.20.150">
    <property type="entry name" value="Divalent-metal-dependent TIM barrel enzymes"/>
    <property type="match status" value="1"/>
</dbReference>
<dbReference type="AlphaFoldDB" id="A0A2H4VCS7"/>
<dbReference type="PANTHER" id="PTHR12110">
    <property type="entry name" value="HYDROXYPYRUVATE ISOMERASE"/>
    <property type="match status" value="1"/>
</dbReference>
<proteinExistence type="predicted"/>
<dbReference type="Proteomes" id="UP000591058">
    <property type="component" value="Unassembled WGS sequence"/>
</dbReference>
<dbReference type="InterPro" id="IPR036237">
    <property type="entry name" value="Xyl_isomerase-like_sf"/>
</dbReference>
<accession>A0A2H4VCS7</accession>
<dbReference type="SUPFAM" id="SSF51658">
    <property type="entry name" value="Xylose isomerase-like"/>
    <property type="match status" value="1"/>
</dbReference>
<dbReference type="Proteomes" id="UP000232806">
    <property type="component" value="Chromosome"/>
</dbReference>
<name>A0A2H4VCS7_9EURY</name>
<gene>
    <name evidence="2" type="ORF">BK007_07665</name>
    <name evidence="3" type="ORF">HG719_01695</name>
</gene>
<protein>
    <submittedName>
        <fullName evidence="2 3">Sugar phosphate isomerase</fullName>
    </submittedName>
</protein>
<evidence type="ECO:0000259" key="1">
    <source>
        <dbReference type="Pfam" id="PF01261"/>
    </source>
</evidence>
<evidence type="ECO:0000313" key="3">
    <source>
        <dbReference type="EMBL" id="NMO08549.1"/>
    </source>
</evidence>
<dbReference type="EMBL" id="CP017766">
    <property type="protein sequence ID" value="AUB55889.1"/>
    <property type="molecule type" value="Genomic_DNA"/>
</dbReference>
<reference evidence="2 4" key="1">
    <citation type="submission" date="2016-10" db="EMBL/GenBank/DDBJ databases">
        <title>Comparative genomics between deep and shallow subseafloor isolates.</title>
        <authorList>
            <person name="Ishii S."/>
            <person name="Miller J.R."/>
            <person name="Sutton G."/>
            <person name="Suzuki S."/>
            <person name="Methe B."/>
            <person name="Inagaki F."/>
            <person name="Imachi H."/>
        </authorList>
    </citation>
    <scope>NUCLEOTIDE SEQUENCE [LARGE SCALE GENOMIC DNA]</scope>
    <source>
        <strain evidence="2 4">MO-MB1</strain>
    </source>
</reference>
<dbReference type="InterPro" id="IPR013022">
    <property type="entry name" value="Xyl_isomerase-like_TIM-brl"/>
</dbReference>
<organism evidence="2 4">
    <name type="scientific">Methanobacterium subterraneum</name>
    <dbReference type="NCBI Taxonomy" id="59277"/>
    <lineage>
        <taxon>Archaea</taxon>
        <taxon>Methanobacteriati</taxon>
        <taxon>Methanobacteriota</taxon>
        <taxon>Methanomada group</taxon>
        <taxon>Methanobacteria</taxon>
        <taxon>Methanobacteriales</taxon>
        <taxon>Methanobacteriaceae</taxon>
        <taxon>Methanobacterium</taxon>
    </lineage>
</organism>
<dbReference type="InterPro" id="IPR050312">
    <property type="entry name" value="IolE/XylAMocC-like"/>
</dbReference>
<evidence type="ECO:0000313" key="5">
    <source>
        <dbReference type="Proteomes" id="UP000591058"/>
    </source>
</evidence>
<dbReference type="PANTHER" id="PTHR12110:SF21">
    <property type="entry name" value="XYLOSE ISOMERASE-LIKE TIM BARREL DOMAIN-CONTAINING PROTEIN"/>
    <property type="match status" value="1"/>
</dbReference>
<dbReference type="GO" id="GO:0016853">
    <property type="term" value="F:isomerase activity"/>
    <property type="evidence" value="ECO:0007669"/>
    <property type="project" value="UniProtKB-KW"/>
</dbReference>
<dbReference type="Pfam" id="PF01261">
    <property type="entry name" value="AP_endonuc_2"/>
    <property type="match status" value="1"/>
</dbReference>
<keyword evidence="2" id="KW-0413">Isomerase</keyword>
<dbReference type="RefSeq" id="WP_100905863.1">
    <property type="nucleotide sequence ID" value="NZ_CP017766.1"/>
</dbReference>
<reference evidence="3 5" key="2">
    <citation type="submission" date="2020-04" db="EMBL/GenBank/DDBJ databases">
        <title>Draft genome of Methanobacterium subterraneum isolated from animal feces.</title>
        <authorList>
            <person name="Ouboter H.T."/>
            <person name="Berger S."/>
            <person name="Gungor E."/>
            <person name="Jetten M.S.M."/>
            <person name="Welte C.U."/>
        </authorList>
    </citation>
    <scope>NUCLEOTIDE SEQUENCE [LARGE SCALE GENOMIC DNA]</scope>
    <source>
        <strain evidence="3">HO_2020</strain>
    </source>
</reference>
<sequence>MKIGVSTLALYPQPLDRVLEFLEERNVHYCEIINEYPYHEIDDDLLDSHKVKLTVHSPLSDINLASHNQAIRNSSIEEVKKSMDRAVAWNSDLVVVHPGCMPIMGKKIEEKILQYNLESLLECATYAYDIGVYMCVENMPVIEGLLYQDLNELNCLLEEINVFMTLDVGHAHNSGFSSEEMFDYPLIKHVHLSDNDGTFDQHNALGTGSIDFDSLFKNIEEASYDGILMVEVKNPQDILQSLDYIEKMIKL</sequence>
<dbReference type="EMBL" id="JABBYL010000006">
    <property type="protein sequence ID" value="NMO08549.1"/>
    <property type="molecule type" value="Genomic_DNA"/>
</dbReference>
<dbReference type="OrthoDB" id="372143at2157"/>
<feature type="domain" description="Xylose isomerase-like TIM barrel" evidence="1">
    <location>
        <begin position="45"/>
        <end position="247"/>
    </location>
</feature>
<evidence type="ECO:0000313" key="4">
    <source>
        <dbReference type="Proteomes" id="UP000232806"/>
    </source>
</evidence>